<dbReference type="Proteomes" id="UP000015453">
    <property type="component" value="Unassembled WGS sequence"/>
</dbReference>
<dbReference type="OrthoDB" id="1751793at2759"/>
<dbReference type="SUPFAM" id="SSF54928">
    <property type="entry name" value="RNA-binding domain, RBD"/>
    <property type="match status" value="1"/>
</dbReference>
<dbReference type="InterPro" id="IPR035979">
    <property type="entry name" value="RBD_domain_sf"/>
</dbReference>
<organism evidence="5 6">
    <name type="scientific">Genlisea aurea</name>
    <dbReference type="NCBI Taxonomy" id="192259"/>
    <lineage>
        <taxon>Eukaryota</taxon>
        <taxon>Viridiplantae</taxon>
        <taxon>Streptophyta</taxon>
        <taxon>Embryophyta</taxon>
        <taxon>Tracheophyta</taxon>
        <taxon>Spermatophyta</taxon>
        <taxon>Magnoliopsida</taxon>
        <taxon>eudicotyledons</taxon>
        <taxon>Gunneridae</taxon>
        <taxon>Pentapetalae</taxon>
        <taxon>asterids</taxon>
        <taxon>lamiids</taxon>
        <taxon>Lamiales</taxon>
        <taxon>Lentibulariaceae</taxon>
        <taxon>Genlisea</taxon>
    </lineage>
</organism>
<proteinExistence type="predicted"/>
<evidence type="ECO:0000313" key="6">
    <source>
        <dbReference type="Proteomes" id="UP000015453"/>
    </source>
</evidence>
<feature type="region of interest" description="Disordered" evidence="3">
    <location>
        <begin position="1"/>
        <end position="32"/>
    </location>
</feature>
<keyword evidence="6" id="KW-1185">Reference proteome</keyword>
<reference evidence="5 6" key="1">
    <citation type="journal article" date="2013" name="BMC Genomics">
        <title>The miniature genome of a carnivorous plant Genlisea aurea contains a low number of genes and short non-coding sequences.</title>
        <authorList>
            <person name="Leushkin E.V."/>
            <person name="Sutormin R.A."/>
            <person name="Nabieva E.R."/>
            <person name="Penin A.A."/>
            <person name="Kondrashov A.S."/>
            <person name="Logacheva M.D."/>
        </authorList>
    </citation>
    <scope>NUCLEOTIDE SEQUENCE [LARGE SCALE GENOMIC DNA]</scope>
</reference>
<sequence length="167" mass="18375">MSTETETPEEPQNISSKADDAQPSEEKSKASCYKDDQNVVLREDMKSLLQKFGTVKFIDFKIGAESGYVRFEEAEGAQKARAAAVLAAEGGLKVKNFIATLDPVTGEAEKEYWNVLRMNQDKHRDGFKSNSNRGRGGKRQRGGGGGRHFGRKNDSGRSNKFQKVAAA</sequence>
<dbReference type="InterPro" id="IPR014886">
    <property type="entry name" value="La_xRRM"/>
</dbReference>
<feature type="compositionally biased region" description="Polar residues" evidence="3">
    <location>
        <begin position="1"/>
        <end position="16"/>
    </location>
</feature>
<gene>
    <name evidence="5" type="ORF">M569_16911</name>
</gene>
<name>S8C0H4_9LAMI</name>
<dbReference type="PROSITE" id="PS51939">
    <property type="entry name" value="XRRM"/>
    <property type="match status" value="1"/>
</dbReference>
<comment type="caution">
    <text evidence="5">The sequence shown here is derived from an EMBL/GenBank/DDBJ whole genome shotgun (WGS) entry which is preliminary data.</text>
</comment>
<dbReference type="GO" id="GO:1990904">
    <property type="term" value="C:ribonucleoprotein complex"/>
    <property type="evidence" value="ECO:0007669"/>
    <property type="project" value="UniProtKB-UniRule"/>
</dbReference>
<dbReference type="Gene3D" id="3.30.70.330">
    <property type="match status" value="1"/>
</dbReference>
<keyword evidence="1 2" id="KW-0694">RNA-binding</keyword>
<feature type="region of interest" description="Disordered" evidence="3">
    <location>
        <begin position="119"/>
        <end position="167"/>
    </location>
</feature>
<accession>S8C0H4</accession>
<feature type="domain" description="XRRM" evidence="4">
    <location>
        <begin position="24"/>
        <end position="147"/>
    </location>
</feature>
<dbReference type="InterPro" id="IPR012677">
    <property type="entry name" value="Nucleotide-bd_a/b_plait_sf"/>
</dbReference>
<evidence type="ECO:0000256" key="2">
    <source>
        <dbReference type="PROSITE-ProRule" id="PRU01288"/>
    </source>
</evidence>
<protein>
    <recommendedName>
        <fullName evidence="4">XRRM domain-containing protein</fullName>
    </recommendedName>
</protein>
<dbReference type="GO" id="GO:0003723">
    <property type="term" value="F:RNA binding"/>
    <property type="evidence" value="ECO:0007669"/>
    <property type="project" value="UniProtKB-KW"/>
</dbReference>
<feature type="compositionally biased region" description="Basic and acidic residues" evidence="3">
    <location>
        <begin position="17"/>
        <end position="32"/>
    </location>
</feature>
<dbReference type="EMBL" id="AUSU01009720">
    <property type="protein sequence ID" value="EPS57906.1"/>
    <property type="molecule type" value="Genomic_DNA"/>
</dbReference>
<dbReference type="Pfam" id="PF08777">
    <property type="entry name" value="RRM_3"/>
    <property type="match status" value="1"/>
</dbReference>
<evidence type="ECO:0000256" key="1">
    <source>
        <dbReference type="ARBA" id="ARBA00022884"/>
    </source>
</evidence>
<evidence type="ECO:0000256" key="3">
    <source>
        <dbReference type="SAM" id="MobiDB-lite"/>
    </source>
</evidence>
<dbReference type="AlphaFoldDB" id="S8C0H4"/>
<evidence type="ECO:0000259" key="4">
    <source>
        <dbReference type="PROSITE" id="PS51939"/>
    </source>
</evidence>
<evidence type="ECO:0000313" key="5">
    <source>
        <dbReference type="EMBL" id="EPS57906.1"/>
    </source>
</evidence>